<dbReference type="OrthoDB" id="549650at2759"/>
<dbReference type="EMBL" id="PGGS01000078">
    <property type="protein sequence ID" value="PNH09802.1"/>
    <property type="molecule type" value="Genomic_DNA"/>
</dbReference>
<evidence type="ECO:0000256" key="3">
    <source>
        <dbReference type="SAM" id="SignalP"/>
    </source>
</evidence>
<evidence type="ECO:0000256" key="2">
    <source>
        <dbReference type="SAM" id="MobiDB-lite"/>
    </source>
</evidence>
<comment type="caution">
    <text evidence="4">The sequence shown here is derived from an EMBL/GenBank/DDBJ whole genome shotgun (WGS) entry which is preliminary data.</text>
</comment>
<evidence type="ECO:0000313" key="4">
    <source>
        <dbReference type="EMBL" id="PNH09802.1"/>
    </source>
</evidence>
<sequence length="228" mass="22074">MLVAVRLNHIHLLPLLATACGLEQRDPATGGTALHAAAVRGATGTAEWLLRSGANAATRDNAGRTPAEAALAAGQHAACKAIREAAAAAAGAPGGRPSSASAMSYDHSLLSPTSPRPGSAGGAAPAMPFGSPGYGGVPPYGTQAAYGAAAAPPAGPGPASSTPWQQFGAPPGLAPTWQQQQQPGAGVVAPAPGPGPGAGGVGGRLQVPDQPPPPAYYPAPLPGAGVYF</sequence>
<dbReference type="PROSITE" id="PS50297">
    <property type="entry name" value="ANK_REP_REGION"/>
    <property type="match status" value="1"/>
</dbReference>
<dbReference type="Gene3D" id="1.25.40.20">
    <property type="entry name" value="Ankyrin repeat-containing domain"/>
    <property type="match status" value="1"/>
</dbReference>
<protein>
    <submittedName>
        <fullName evidence="4">Ankyrin repeat domain-containing protein 6</fullName>
    </submittedName>
</protein>
<dbReference type="Pfam" id="PF12796">
    <property type="entry name" value="Ank_2"/>
    <property type="match status" value="1"/>
</dbReference>
<dbReference type="Proteomes" id="UP000236333">
    <property type="component" value="Unassembled WGS sequence"/>
</dbReference>
<accession>A0A2J8AB96</accession>
<feature type="compositionally biased region" description="Low complexity" evidence="2">
    <location>
        <begin position="111"/>
        <end position="124"/>
    </location>
</feature>
<proteinExistence type="predicted"/>
<feature type="region of interest" description="Disordered" evidence="2">
    <location>
        <begin position="91"/>
        <end position="124"/>
    </location>
</feature>
<evidence type="ECO:0000313" key="5">
    <source>
        <dbReference type="Proteomes" id="UP000236333"/>
    </source>
</evidence>
<keyword evidence="3" id="KW-0732">Signal</keyword>
<dbReference type="PROSITE" id="PS50088">
    <property type="entry name" value="ANK_REPEAT"/>
    <property type="match status" value="1"/>
</dbReference>
<dbReference type="PROSITE" id="PS51257">
    <property type="entry name" value="PROKAR_LIPOPROTEIN"/>
    <property type="match status" value="1"/>
</dbReference>
<feature type="chain" id="PRO_5014375291" evidence="3">
    <location>
        <begin position="20"/>
        <end position="228"/>
    </location>
</feature>
<dbReference type="InterPro" id="IPR002110">
    <property type="entry name" value="Ankyrin_rpt"/>
</dbReference>
<feature type="compositionally biased region" description="Low complexity" evidence="2">
    <location>
        <begin position="178"/>
        <end position="190"/>
    </location>
</feature>
<feature type="repeat" description="ANK" evidence="1">
    <location>
        <begin position="29"/>
        <end position="61"/>
    </location>
</feature>
<evidence type="ECO:0000256" key="1">
    <source>
        <dbReference type="PROSITE-ProRule" id="PRU00023"/>
    </source>
</evidence>
<name>A0A2J8AB96_9CHLO</name>
<reference evidence="4 5" key="1">
    <citation type="journal article" date="2017" name="Mol. Biol. Evol.">
        <title>The 4-celled Tetrabaena socialis nuclear genome reveals the essential components for genetic control of cell number at the origin of multicellularity in the volvocine lineage.</title>
        <authorList>
            <person name="Featherston J."/>
            <person name="Arakaki Y."/>
            <person name="Hanschen E.R."/>
            <person name="Ferris P.J."/>
            <person name="Michod R.E."/>
            <person name="Olson B.J.S.C."/>
            <person name="Nozaki H."/>
            <person name="Durand P.M."/>
        </authorList>
    </citation>
    <scope>NUCLEOTIDE SEQUENCE [LARGE SCALE GENOMIC DNA]</scope>
    <source>
        <strain evidence="4 5">NIES-571</strain>
    </source>
</reference>
<dbReference type="InterPro" id="IPR036770">
    <property type="entry name" value="Ankyrin_rpt-contain_sf"/>
</dbReference>
<feature type="compositionally biased region" description="Pro residues" evidence="2">
    <location>
        <begin position="209"/>
        <end position="221"/>
    </location>
</feature>
<feature type="region of interest" description="Disordered" evidence="2">
    <location>
        <begin position="175"/>
        <end position="228"/>
    </location>
</feature>
<organism evidence="4 5">
    <name type="scientific">Tetrabaena socialis</name>
    <dbReference type="NCBI Taxonomy" id="47790"/>
    <lineage>
        <taxon>Eukaryota</taxon>
        <taxon>Viridiplantae</taxon>
        <taxon>Chlorophyta</taxon>
        <taxon>core chlorophytes</taxon>
        <taxon>Chlorophyceae</taxon>
        <taxon>CS clade</taxon>
        <taxon>Chlamydomonadales</taxon>
        <taxon>Tetrabaenaceae</taxon>
        <taxon>Tetrabaena</taxon>
    </lineage>
</organism>
<feature type="signal peptide" evidence="3">
    <location>
        <begin position="1"/>
        <end position="19"/>
    </location>
</feature>
<feature type="compositionally biased region" description="Low complexity" evidence="2">
    <location>
        <begin position="91"/>
        <end position="102"/>
    </location>
</feature>
<dbReference type="SUPFAM" id="SSF48403">
    <property type="entry name" value="Ankyrin repeat"/>
    <property type="match status" value="1"/>
</dbReference>
<keyword evidence="5" id="KW-1185">Reference proteome</keyword>
<gene>
    <name evidence="4" type="ORF">TSOC_003546</name>
</gene>
<keyword evidence="1" id="KW-0040">ANK repeat</keyword>
<dbReference type="AlphaFoldDB" id="A0A2J8AB96"/>